<keyword evidence="3" id="KW-1185">Reference proteome</keyword>
<dbReference type="Gene3D" id="3.40.960.10">
    <property type="entry name" value="VSR Endonuclease"/>
    <property type="match status" value="1"/>
</dbReference>
<dbReference type="PANTHER" id="PTHR38590:SF1">
    <property type="entry name" value="BLL0828 PROTEIN"/>
    <property type="match status" value="1"/>
</dbReference>
<proteinExistence type="predicted"/>
<protein>
    <recommendedName>
        <fullName evidence="1">DUF559 domain-containing protein</fullName>
    </recommendedName>
</protein>
<dbReference type="RefSeq" id="WP_044333886.1">
    <property type="nucleotide sequence ID" value="NZ_CP010836.1"/>
</dbReference>
<organism evidence="2 3">
    <name type="scientific">Sphingomonas hengshuiensis</name>
    <dbReference type="NCBI Taxonomy" id="1609977"/>
    <lineage>
        <taxon>Bacteria</taxon>
        <taxon>Pseudomonadati</taxon>
        <taxon>Pseudomonadota</taxon>
        <taxon>Alphaproteobacteria</taxon>
        <taxon>Sphingomonadales</taxon>
        <taxon>Sphingomonadaceae</taxon>
        <taxon>Sphingomonas</taxon>
    </lineage>
</organism>
<dbReference type="EMBL" id="CP010836">
    <property type="protein sequence ID" value="AJP73184.1"/>
    <property type="molecule type" value="Genomic_DNA"/>
</dbReference>
<dbReference type="InterPro" id="IPR011335">
    <property type="entry name" value="Restrct_endonuc-II-like"/>
</dbReference>
<dbReference type="SUPFAM" id="SSF52980">
    <property type="entry name" value="Restriction endonuclease-like"/>
    <property type="match status" value="1"/>
</dbReference>
<gene>
    <name evidence="2" type="ORF">TS85_17400</name>
</gene>
<dbReference type="AlphaFoldDB" id="A0A7U4LGH5"/>
<name>A0A7U4LGH5_9SPHN</name>
<dbReference type="Proteomes" id="UP000032300">
    <property type="component" value="Chromosome"/>
</dbReference>
<evidence type="ECO:0000259" key="1">
    <source>
        <dbReference type="Pfam" id="PF04480"/>
    </source>
</evidence>
<sequence length="122" mass="14085">MLQGVAGSTQRARTMRRELSLPEVLLWRALKPRPGGFKFRKQHPAGPFFADFYCHECRLIIEVDGEAHGFGDRPERDLARDRWFADRSLDVLRVPAREILRDCDAVVRGIVARAALRREDQE</sequence>
<accession>A0A7U4LGH5</accession>
<dbReference type="PANTHER" id="PTHR38590">
    <property type="entry name" value="BLL0828 PROTEIN"/>
    <property type="match status" value="1"/>
</dbReference>
<evidence type="ECO:0000313" key="2">
    <source>
        <dbReference type="EMBL" id="AJP73184.1"/>
    </source>
</evidence>
<dbReference type="InterPro" id="IPR007569">
    <property type="entry name" value="DUF559"/>
</dbReference>
<evidence type="ECO:0000313" key="3">
    <source>
        <dbReference type="Proteomes" id="UP000032300"/>
    </source>
</evidence>
<dbReference type="KEGG" id="sphi:TS85_17400"/>
<dbReference type="InterPro" id="IPR047216">
    <property type="entry name" value="Endonuclease_DUF559_bact"/>
</dbReference>
<reference evidence="2 3" key="1">
    <citation type="journal article" date="2015" name="Int. J. Syst. Evol. Microbiol.">
        <title>Sphingomonas hengshuiensis sp. nov., isolated from lake wetland.</title>
        <authorList>
            <person name="Wei S."/>
            <person name="Wang T."/>
            <person name="Liu H."/>
            <person name="Zhang C."/>
            <person name="Guo J."/>
            <person name="Wang Q."/>
            <person name="Liang K."/>
            <person name="Zhang Z."/>
        </authorList>
    </citation>
    <scope>NUCLEOTIDE SEQUENCE [LARGE SCALE GENOMIC DNA]</scope>
    <source>
        <strain evidence="2 3">WHSC-8</strain>
    </source>
</reference>
<reference evidence="2 3" key="2">
    <citation type="submission" date="2015-02" db="EMBL/GenBank/DDBJ databases">
        <title>The complete genome of Sphingomonas hengshuiensis sp. WHSC-8 isolated from soil of Hengshui Lake.</title>
        <authorList>
            <person name="Wei S."/>
            <person name="Guo J."/>
            <person name="Su C."/>
            <person name="Wu R."/>
            <person name="Zhang Z."/>
            <person name="Liang K."/>
            <person name="Li H."/>
            <person name="Wang T."/>
            <person name="Liu H."/>
            <person name="Zhang C."/>
            <person name="Li Z."/>
            <person name="Wang Q."/>
            <person name="Meng J."/>
        </authorList>
    </citation>
    <scope>NUCLEOTIDE SEQUENCE [LARGE SCALE GENOMIC DNA]</scope>
    <source>
        <strain evidence="2 3">WHSC-8</strain>
    </source>
</reference>
<feature type="domain" description="DUF559" evidence="1">
    <location>
        <begin position="9"/>
        <end position="112"/>
    </location>
</feature>
<dbReference type="Pfam" id="PF04480">
    <property type="entry name" value="DUF559"/>
    <property type="match status" value="1"/>
</dbReference>
<dbReference type="CDD" id="cd01038">
    <property type="entry name" value="Endonuclease_DUF559"/>
    <property type="match status" value="1"/>
</dbReference>
<dbReference type="OrthoDB" id="9798754at2"/>